<feature type="region of interest" description="Disordered" evidence="8">
    <location>
        <begin position="996"/>
        <end position="1038"/>
    </location>
</feature>
<dbReference type="PANTHER" id="PTHR45679:SF5">
    <property type="entry name" value="ER DEGRADATION-ENHANCING ALPHA-MANNOSIDASE-LIKE PROTEIN 1"/>
    <property type="match status" value="1"/>
</dbReference>
<dbReference type="GO" id="GO:0016020">
    <property type="term" value="C:membrane"/>
    <property type="evidence" value="ECO:0007669"/>
    <property type="project" value="InterPro"/>
</dbReference>
<comment type="caution">
    <text evidence="10">The sequence shown here is derived from an EMBL/GenBank/DDBJ whole genome shotgun (WGS) entry which is preliminary data.</text>
</comment>
<name>A0A167VL03_9HYPO</name>
<comment type="subcellular location">
    <subcellularLocation>
        <location evidence="1">Endoplasmic reticulum</location>
    </subcellularLocation>
</comment>
<dbReference type="PRINTS" id="PR00747">
    <property type="entry name" value="GLYHDRLASE47"/>
</dbReference>
<dbReference type="Gene3D" id="1.50.10.10">
    <property type="match status" value="1"/>
</dbReference>
<feature type="signal peptide" evidence="9">
    <location>
        <begin position="1"/>
        <end position="24"/>
    </location>
</feature>
<evidence type="ECO:0000256" key="2">
    <source>
        <dbReference type="ARBA" id="ARBA00007658"/>
    </source>
</evidence>
<feature type="chain" id="PRO_5007893477" description="alpha-1,2-Mannosidase" evidence="9">
    <location>
        <begin position="25"/>
        <end position="1242"/>
    </location>
</feature>
<evidence type="ECO:0000256" key="3">
    <source>
        <dbReference type="ARBA" id="ARBA00022824"/>
    </source>
</evidence>
<dbReference type="Proteomes" id="UP000076874">
    <property type="component" value="Unassembled WGS sequence"/>
</dbReference>
<dbReference type="GO" id="GO:1904380">
    <property type="term" value="P:endoplasmic reticulum mannose trimming"/>
    <property type="evidence" value="ECO:0007669"/>
    <property type="project" value="InterPro"/>
</dbReference>
<keyword evidence="3" id="KW-0256">Endoplasmic reticulum</keyword>
<keyword evidence="6" id="KW-0106">Calcium</keyword>
<feature type="compositionally biased region" description="Low complexity" evidence="8">
    <location>
        <begin position="393"/>
        <end position="403"/>
    </location>
</feature>
<comment type="similarity">
    <text evidence="2 7">Belongs to the glycosyl hydrolase 47 family.</text>
</comment>
<feature type="active site" description="Proton donor" evidence="5">
    <location>
        <position position="155"/>
    </location>
</feature>
<evidence type="ECO:0000256" key="4">
    <source>
        <dbReference type="ARBA" id="ARBA00023180"/>
    </source>
</evidence>
<keyword evidence="11" id="KW-1185">Reference proteome</keyword>
<feature type="compositionally biased region" description="Pro residues" evidence="8">
    <location>
        <begin position="767"/>
        <end position="776"/>
    </location>
</feature>
<dbReference type="GO" id="GO:0005509">
    <property type="term" value="F:calcium ion binding"/>
    <property type="evidence" value="ECO:0007669"/>
    <property type="project" value="InterPro"/>
</dbReference>
<evidence type="ECO:0000313" key="11">
    <source>
        <dbReference type="Proteomes" id="UP000076874"/>
    </source>
</evidence>
<comment type="cofactor">
    <cofactor evidence="6">
        <name>Ca(2+)</name>
        <dbReference type="ChEBI" id="CHEBI:29108"/>
    </cofactor>
</comment>
<protein>
    <recommendedName>
        <fullName evidence="7">alpha-1,2-Mannosidase</fullName>
        <ecNumber evidence="7">3.2.1.-</ecNumber>
    </recommendedName>
</protein>
<dbReference type="Pfam" id="PF01532">
    <property type="entry name" value="Glyco_hydro_47"/>
    <property type="match status" value="1"/>
</dbReference>
<dbReference type="InterPro" id="IPR012341">
    <property type="entry name" value="6hp_glycosidase-like_sf"/>
</dbReference>
<feature type="compositionally biased region" description="Acidic residues" evidence="8">
    <location>
        <begin position="915"/>
        <end position="938"/>
    </location>
</feature>
<feature type="binding site" evidence="6">
    <location>
        <position position="612"/>
    </location>
    <ligand>
        <name>Ca(2+)</name>
        <dbReference type="ChEBI" id="CHEBI:29108"/>
    </ligand>
</feature>
<accession>A0A167VL03</accession>
<feature type="active site" description="Proton donor" evidence="5">
    <location>
        <position position="505"/>
    </location>
</feature>
<dbReference type="EMBL" id="AZHD01000006">
    <property type="protein sequence ID" value="OAA62740.1"/>
    <property type="molecule type" value="Genomic_DNA"/>
</dbReference>
<dbReference type="GO" id="GO:0044322">
    <property type="term" value="C:endoplasmic reticulum quality control compartment"/>
    <property type="evidence" value="ECO:0007669"/>
    <property type="project" value="GOC"/>
</dbReference>
<dbReference type="InterPro" id="IPR036026">
    <property type="entry name" value="Seven-hairpin_glycosidases"/>
</dbReference>
<reference evidence="10 11" key="1">
    <citation type="journal article" date="2016" name="Genome Biol. Evol.">
        <title>Divergent and convergent evolution of fungal pathogenicity.</title>
        <authorList>
            <person name="Shang Y."/>
            <person name="Xiao G."/>
            <person name="Zheng P."/>
            <person name="Cen K."/>
            <person name="Zhan S."/>
            <person name="Wang C."/>
        </authorList>
    </citation>
    <scope>NUCLEOTIDE SEQUENCE [LARGE SCALE GENOMIC DNA]</scope>
    <source>
        <strain evidence="10 11">RCEF 264</strain>
    </source>
</reference>
<keyword evidence="7 10" id="KW-0378">Hydrolase</keyword>
<keyword evidence="7" id="KW-0326">Glycosidase</keyword>
<dbReference type="EC" id="3.2.1.-" evidence="7"/>
<dbReference type="PANTHER" id="PTHR45679">
    <property type="entry name" value="ER DEGRADATION-ENHANCING ALPHA-MANNOSIDASE-LIKE PROTEIN 2"/>
    <property type="match status" value="1"/>
</dbReference>
<feature type="compositionally biased region" description="Basic and acidic residues" evidence="8">
    <location>
        <begin position="939"/>
        <end position="952"/>
    </location>
</feature>
<sequence>MPTLSILLPLLLLLAASWLAPAEAMRPDRVAELRRETVKMFYHGFDNYMNIAFPEDELRPVSCSPLTRDNLNPRNVELNDVLGNYSLTLIDSLSTLAILASAPSEDGDVGPKALRDFQDGVAALVQQYGDGRPGPSGLGQRGRGFDQDSKVQVFETVIRGVGGLLSAHLFAVGELPITGYAPPRPPPPPLSPDQLDEQPPIVWPNGFRYDGQLLRLALDLATRLLPAFYTPTGMPYPRVNLRYGIPFYANSPLHGAGSGDGSSNGGNGNGNGNGQGPSGPAEITETCSAGAGSLVLEFTVLSRLTGDPRFEQLAKRAFWAVWYRRSDIGLIGAGVDAEQGRWIGAYSVIGAGADSFFEYALKTYILLSGHKLPNQTYAQPPASPPRRAHRSAEAAAAPATTTTTTTWHDPNVLFPRLSDQENAPDSFLEAWHQAHAAIKRHLYSDREHPHYVNVNIWTGSLAAQWIDSLGAYYSGLLTLAGELEEAIETNLLYTAVWTKYAALPERWSLKERTVEGGLGWWPLRPEFVESVYHIYRATKDPWYLYVGEMVQRDIQRRCWTPCGWAGLQNVVSGEMTDRMESFFLGETAKYLYLLFDDRHPLNALDAAYVFTTEGHPLILPKRRQGEDGKTTKPKTPRAETMRHAFETERHRAAEATAEVEEEEQGHGTGDDLALYADDDFTNTCPTPPARAPLTGSGITVRRDLYHAAKMLDLHTLPPDADRDGQPNTPPGSNHSFFPWTLPPNMLPDNGTSAKVQEPLEMSLEFSSPPPVPPPPQQQAAAVPNGGLGGARAGGRGRGSSDVFGNVNHVMVGASTLARVAPDKIRVLSLSGLKLVFRLDDEDNERTWRITRVNGVHLGRDESVVLDRALLSHISDPRFILVRDPVVVKLHHLHHVVWMAQDGQHNGTDVPIMVVVDDDDDEDGDDVVEETAAEQDDSDGDRHSQNDEPHPDGEATPPNAQSFASFQQTSAPSTTSASSGLATLVKSFWRRIVSSLDGGAPDATAAPRGVVVGGSATAGSSSSSSSSRNGRRRSERRQTLNVVLNATGVTPTGLGAAPLPAVDIPAGAAFPAAGAVPHALLPWTTVYAGGYACDGALPATAVRDHQVLVVRRGRCSFSDKLANVPVVAPGPQRLQLVVVVSDDDDVHVGGGFGGSGGSSSGSGSGMTFHDDANTLVRPLLDATQRTPAGLPRWQPLAMIMVGGGAEAYEQITAARQLGLTRRYRVESQGVRIRNAIIDDGDTV</sequence>
<dbReference type="GO" id="GO:0036503">
    <property type="term" value="P:ERAD pathway"/>
    <property type="evidence" value="ECO:0007669"/>
    <property type="project" value="UniProtKB-ARBA"/>
</dbReference>
<keyword evidence="6" id="KW-0479">Metal-binding</keyword>
<feature type="region of interest" description="Disordered" evidence="8">
    <location>
        <begin position="256"/>
        <end position="284"/>
    </location>
</feature>
<feature type="region of interest" description="Disordered" evidence="8">
    <location>
        <begin position="619"/>
        <end position="671"/>
    </location>
</feature>
<feature type="compositionally biased region" description="Gly residues" evidence="8">
    <location>
        <begin position="785"/>
        <end position="796"/>
    </location>
</feature>
<feature type="compositionally biased region" description="Basic and acidic residues" evidence="8">
    <location>
        <begin position="623"/>
        <end position="653"/>
    </location>
</feature>
<dbReference type="STRING" id="1081102.A0A167VL03"/>
<feature type="region of interest" description="Disordered" evidence="8">
    <location>
        <begin position="376"/>
        <end position="403"/>
    </location>
</feature>
<dbReference type="InterPro" id="IPR001382">
    <property type="entry name" value="Glyco_hydro_47"/>
</dbReference>
<feature type="region of interest" description="Disordered" evidence="8">
    <location>
        <begin position="1148"/>
        <end position="1167"/>
    </location>
</feature>
<dbReference type="GO" id="GO:0004571">
    <property type="term" value="F:mannosyl-oligosaccharide 1,2-alpha-mannosidase activity"/>
    <property type="evidence" value="ECO:0007669"/>
    <property type="project" value="InterPro"/>
</dbReference>
<feature type="compositionally biased region" description="Gly residues" evidence="8">
    <location>
        <begin position="256"/>
        <end position="277"/>
    </location>
</feature>
<gene>
    <name evidence="10" type="ORF">SPI_04280</name>
</gene>
<keyword evidence="4" id="KW-0325">Glycoprotein</keyword>
<dbReference type="OrthoDB" id="8118055at2759"/>
<evidence type="ECO:0000256" key="1">
    <source>
        <dbReference type="ARBA" id="ARBA00004240"/>
    </source>
</evidence>
<dbReference type="InterPro" id="IPR044674">
    <property type="entry name" value="EDEM1/2/3"/>
</dbReference>
<keyword evidence="9" id="KW-0732">Signal</keyword>
<feature type="active site" evidence="5">
    <location>
        <position position="526"/>
    </location>
</feature>
<dbReference type="SUPFAM" id="SSF48225">
    <property type="entry name" value="Seven-hairpin glycosidases"/>
    <property type="match status" value="1"/>
</dbReference>
<evidence type="ECO:0000313" key="10">
    <source>
        <dbReference type="EMBL" id="OAA62740.1"/>
    </source>
</evidence>
<proteinExistence type="inferred from homology"/>
<evidence type="ECO:0000256" key="6">
    <source>
        <dbReference type="PIRSR" id="PIRSR601382-2"/>
    </source>
</evidence>
<feature type="region of interest" description="Disordered" evidence="8">
    <location>
        <begin position="715"/>
        <end position="796"/>
    </location>
</feature>
<dbReference type="GO" id="GO:0005975">
    <property type="term" value="P:carbohydrate metabolic process"/>
    <property type="evidence" value="ECO:0007669"/>
    <property type="project" value="InterPro"/>
</dbReference>
<evidence type="ECO:0000256" key="9">
    <source>
        <dbReference type="SAM" id="SignalP"/>
    </source>
</evidence>
<evidence type="ECO:0000256" key="5">
    <source>
        <dbReference type="PIRSR" id="PIRSR601382-1"/>
    </source>
</evidence>
<feature type="compositionally biased region" description="Low complexity" evidence="8">
    <location>
        <begin position="1007"/>
        <end position="1027"/>
    </location>
</feature>
<feature type="active site" evidence="5">
    <location>
        <position position="354"/>
    </location>
</feature>
<feature type="compositionally biased region" description="Low complexity" evidence="8">
    <location>
        <begin position="963"/>
        <end position="976"/>
    </location>
</feature>
<feature type="compositionally biased region" description="Gly residues" evidence="8">
    <location>
        <begin position="1148"/>
        <end position="1163"/>
    </location>
</feature>
<dbReference type="UniPathway" id="UPA00378"/>
<feature type="region of interest" description="Disordered" evidence="8">
    <location>
        <begin position="915"/>
        <end position="976"/>
    </location>
</feature>
<dbReference type="AlphaFoldDB" id="A0A167VL03"/>
<evidence type="ECO:0000256" key="8">
    <source>
        <dbReference type="SAM" id="MobiDB-lite"/>
    </source>
</evidence>
<organism evidence="10 11">
    <name type="scientific">Niveomyces insectorum RCEF 264</name>
    <dbReference type="NCBI Taxonomy" id="1081102"/>
    <lineage>
        <taxon>Eukaryota</taxon>
        <taxon>Fungi</taxon>
        <taxon>Dikarya</taxon>
        <taxon>Ascomycota</taxon>
        <taxon>Pezizomycotina</taxon>
        <taxon>Sordariomycetes</taxon>
        <taxon>Hypocreomycetidae</taxon>
        <taxon>Hypocreales</taxon>
        <taxon>Cordycipitaceae</taxon>
        <taxon>Niveomyces</taxon>
    </lineage>
</organism>
<evidence type="ECO:0000256" key="7">
    <source>
        <dbReference type="RuleBase" id="RU361193"/>
    </source>
</evidence>